<evidence type="ECO:0000256" key="6">
    <source>
        <dbReference type="ARBA" id="ARBA00023136"/>
    </source>
</evidence>
<dbReference type="CDD" id="cd17477">
    <property type="entry name" value="MFS_YcaD_like"/>
    <property type="match status" value="1"/>
</dbReference>
<feature type="transmembrane region" description="Helical" evidence="7">
    <location>
        <begin position="331"/>
        <end position="351"/>
    </location>
</feature>
<evidence type="ECO:0000256" key="3">
    <source>
        <dbReference type="ARBA" id="ARBA00022475"/>
    </source>
</evidence>
<evidence type="ECO:0000313" key="9">
    <source>
        <dbReference type="EMBL" id="NNU15498.1"/>
    </source>
</evidence>
<keyword evidence="3" id="KW-1003">Cell membrane</keyword>
<evidence type="ECO:0000259" key="8">
    <source>
        <dbReference type="PROSITE" id="PS50850"/>
    </source>
</evidence>
<feature type="transmembrane region" description="Helical" evidence="7">
    <location>
        <begin position="274"/>
        <end position="292"/>
    </location>
</feature>
<keyword evidence="2" id="KW-0813">Transport</keyword>
<organism evidence="9 10">
    <name type="scientific">Parvularcula mediterranea</name>
    <dbReference type="NCBI Taxonomy" id="2732508"/>
    <lineage>
        <taxon>Bacteria</taxon>
        <taxon>Pseudomonadati</taxon>
        <taxon>Pseudomonadota</taxon>
        <taxon>Alphaproteobacteria</taxon>
        <taxon>Parvularculales</taxon>
        <taxon>Parvularculaceae</taxon>
        <taxon>Parvularcula</taxon>
    </lineage>
</organism>
<dbReference type="PANTHER" id="PTHR23521:SF2">
    <property type="entry name" value="TRANSPORTER MFS SUPERFAMILY"/>
    <property type="match status" value="1"/>
</dbReference>
<dbReference type="GO" id="GO:0005886">
    <property type="term" value="C:plasma membrane"/>
    <property type="evidence" value="ECO:0007669"/>
    <property type="project" value="UniProtKB-SubCell"/>
</dbReference>
<dbReference type="InterPro" id="IPR011701">
    <property type="entry name" value="MFS"/>
</dbReference>
<feature type="transmembrane region" description="Helical" evidence="7">
    <location>
        <begin position="240"/>
        <end position="262"/>
    </location>
</feature>
<feature type="transmembrane region" description="Helical" evidence="7">
    <location>
        <begin position="53"/>
        <end position="71"/>
    </location>
</feature>
<dbReference type="Pfam" id="PF07690">
    <property type="entry name" value="MFS_1"/>
    <property type="match status" value="1"/>
</dbReference>
<feature type="domain" description="Major facilitator superfamily (MFS) profile" evidence="8">
    <location>
        <begin position="17"/>
        <end position="385"/>
    </location>
</feature>
<evidence type="ECO:0000313" key="10">
    <source>
        <dbReference type="Proteomes" id="UP000536835"/>
    </source>
</evidence>
<keyword evidence="5 7" id="KW-1133">Transmembrane helix</keyword>
<dbReference type="InterPro" id="IPR047200">
    <property type="entry name" value="MFS_YcaD-like"/>
</dbReference>
<keyword evidence="10" id="KW-1185">Reference proteome</keyword>
<evidence type="ECO:0000256" key="5">
    <source>
        <dbReference type="ARBA" id="ARBA00022989"/>
    </source>
</evidence>
<dbReference type="Proteomes" id="UP000536835">
    <property type="component" value="Unassembled WGS sequence"/>
</dbReference>
<gene>
    <name evidence="9" type="ORF">HK107_04080</name>
</gene>
<accession>A0A7Y3RK14</accession>
<feature type="transmembrane region" description="Helical" evidence="7">
    <location>
        <begin position="12"/>
        <end position="33"/>
    </location>
</feature>
<keyword evidence="4 7" id="KW-0812">Transmembrane</keyword>
<feature type="transmembrane region" description="Helical" evidence="7">
    <location>
        <begin position="363"/>
        <end position="380"/>
    </location>
</feature>
<reference evidence="9 10" key="1">
    <citation type="submission" date="2020-05" db="EMBL/GenBank/DDBJ databases">
        <title>Parvularcula mediterraneae sp. nov., isolated from polypropylene straw from shallow seawater of the seashore of Laganas in Zakynthos island, Greece.</title>
        <authorList>
            <person name="Szabo I."/>
            <person name="Al-Omari J."/>
            <person name="Rado J."/>
            <person name="Szerdahelyi G.S."/>
        </authorList>
    </citation>
    <scope>NUCLEOTIDE SEQUENCE [LARGE SCALE GENOMIC DNA]</scope>
    <source>
        <strain evidence="9 10">ZS-1/3</strain>
    </source>
</reference>
<feature type="transmembrane region" description="Helical" evidence="7">
    <location>
        <begin position="142"/>
        <end position="161"/>
    </location>
</feature>
<name>A0A7Y3RK14_9PROT</name>
<dbReference type="EMBL" id="JABFCX010000002">
    <property type="protein sequence ID" value="NNU15498.1"/>
    <property type="molecule type" value="Genomic_DNA"/>
</dbReference>
<dbReference type="SUPFAM" id="SSF103473">
    <property type="entry name" value="MFS general substrate transporter"/>
    <property type="match status" value="1"/>
</dbReference>
<comment type="subcellular location">
    <subcellularLocation>
        <location evidence="1">Cell membrane</location>
        <topology evidence="1">Multi-pass membrane protein</topology>
    </subcellularLocation>
</comment>
<proteinExistence type="predicted"/>
<dbReference type="RefSeq" id="WP_173197008.1">
    <property type="nucleotide sequence ID" value="NZ_JABFCX010000002.1"/>
</dbReference>
<feature type="transmembrane region" description="Helical" evidence="7">
    <location>
        <begin position="167"/>
        <end position="189"/>
    </location>
</feature>
<dbReference type="GO" id="GO:0022857">
    <property type="term" value="F:transmembrane transporter activity"/>
    <property type="evidence" value="ECO:0007669"/>
    <property type="project" value="InterPro"/>
</dbReference>
<feature type="transmembrane region" description="Helical" evidence="7">
    <location>
        <begin position="298"/>
        <end position="319"/>
    </location>
</feature>
<dbReference type="InterPro" id="IPR036259">
    <property type="entry name" value="MFS_trans_sf"/>
</dbReference>
<dbReference type="InterPro" id="IPR020846">
    <property type="entry name" value="MFS_dom"/>
</dbReference>
<protein>
    <submittedName>
        <fullName evidence="9">MFS transporter</fullName>
    </submittedName>
</protein>
<evidence type="ECO:0000256" key="7">
    <source>
        <dbReference type="SAM" id="Phobius"/>
    </source>
</evidence>
<feature type="transmembrane region" description="Helical" evidence="7">
    <location>
        <begin position="83"/>
        <end position="101"/>
    </location>
</feature>
<evidence type="ECO:0000256" key="4">
    <source>
        <dbReference type="ARBA" id="ARBA00022692"/>
    </source>
</evidence>
<dbReference type="PANTHER" id="PTHR23521">
    <property type="entry name" value="TRANSPORTER MFS SUPERFAMILY"/>
    <property type="match status" value="1"/>
</dbReference>
<dbReference type="Gene3D" id="1.20.1250.20">
    <property type="entry name" value="MFS general substrate transporter like domains"/>
    <property type="match status" value="1"/>
</dbReference>
<feature type="transmembrane region" description="Helical" evidence="7">
    <location>
        <begin position="107"/>
        <end position="130"/>
    </location>
</feature>
<keyword evidence="6 7" id="KW-0472">Membrane</keyword>
<dbReference type="PROSITE" id="PS50850">
    <property type="entry name" value="MFS"/>
    <property type="match status" value="1"/>
</dbReference>
<feature type="transmembrane region" description="Helical" evidence="7">
    <location>
        <begin position="210"/>
        <end position="234"/>
    </location>
</feature>
<comment type="caution">
    <text evidence="9">The sequence shown here is derived from an EMBL/GenBank/DDBJ whole genome shotgun (WGS) entry which is preliminary data.</text>
</comment>
<sequence length="389" mass="40116">MSASRNQTDEAPIPWLSLTAAIAAISVAGMGFGHSLPLFSVLLETYGASDFEIGLNTAVAAIASLIGAPYYPRIIERIGLRPFLLIALAVMVTPYLLVYLAGDQIIWWYPLRFIFSVGGGALFAGSEIWINAATPDRIRGRVIGLYGTCLALGFALGPLVVDQTGYQGWLPFVVGAGVFSLAAIPLAIAKSPGMAEKSEGNIFKEMFKDRVLFGAAAMFAGVESAMLIFLPILAMEIGHGVSAGAHSLTIYGIGLLAAQTPVGKLCEMFSPGKVLTGCAALGAALAFAVPFVQGELFLLQAVLFLWGGAVGGIYTSGLVELGNRFKGAALSAANTGFVFTYALGAVVGPLAAGAVRGGIGPDGLLYGIALSLGLYAVAAARRRSGMAGA</sequence>
<evidence type="ECO:0000256" key="2">
    <source>
        <dbReference type="ARBA" id="ARBA00022448"/>
    </source>
</evidence>
<evidence type="ECO:0000256" key="1">
    <source>
        <dbReference type="ARBA" id="ARBA00004651"/>
    </source>
</evidence>
<dbReference type="AlphaFoldDB" id="A0A7Y3RK14"/>